<evidence type="ECO:0000256" key="1">
    <source>
        <dbReference type="SAM" id="MobiDB-lite"/>
    </source>
</evidence>
<dbReference type="EMBL" id="SRLO01000180">
    <property type="protein sequence ID" value="TNN69098.1"/>
    <property type="molecule type" value="Genomic_DNA"/>
</dbReference>
<sequence length="104" mass="11152">MSDTWPEKDCLHMPSRMSHSLEVASQAPDTKVLKSGLRDKLITSPVWPAGRDGETDDDKSSLNSDTRELALACSPRTLASAKEVFDINEASGAASVAMLSAAFK</sequence>
<keyword evidence="3" id="KW-1185">Reference proteome</keyword>
<evidence type="ECO:0000313" key="2">
    <source>
        <dbReference type="EMBL" id="TNN69098.1"/>
    </source>
</evidence>
<gene>
    <name evidence="2" type="ORF">EYF80_020681</name>
</gene>
<evidence type="ECO:0000313" key="3">
    <source>
        <dbReference type="Proteomes" id="UP000314294"/>
    </source>
</evidence>
<feature type="region of interest" description="Disordered" evidence="1">
    <location>
        <begin position="44"/>
        <end position="64"/>
    </location>
</feature>
<name>A0A4Z2HTL4_9TELE</name>
<comment type="caution">
    <text evidence="2">The sequence shown here is derived from an EMBL/GenBank/DDBJ whole genome shotgun (WGS) entry which is preliminary data.</text>
</comment>
<protein>
    <submittedName>
        <fullName evidence="2">Uncharacterized protein</fullName>
    </submittedName>
</protein>
<dbReference type="AlphaFoldDB" id="A0A4Z2HTL4"/>
<reference evidence="2 3" key="1">
    <citation type="submission" date="2019-03" db="EMBL/GenBank/DDBJ databases">
        <title>First draft genome of Liparis tanakae, snailfish: a comprehensive survey of snailfish specific genes.</title>
        <authorList>
            <person name="Kim W."/>
            <person name="Song I."/>
            <person name="Jeong J.-H."/>
            <person name="Kim D."/>
            <person name="Kim S."/>
            <person name="Ryu S."/>
            <person name="Song J.Y."/>
            <person name="Lee S.K."/>
        </authorList>
    </citation>
    <scope>NUCLEOTIDE SEQUENCE [LARGE SCALE GENOMIC DNA]</scope>
    <source>
        <tissue evidence="2">Muscle</tissue>
    </source>
</reference>
<accession>A0A4Z2HTL4</accession>
<proteinExistence type="predicted"/>
<dbReference type="Proteomes" id="UP000314294">
    <property type="component" value="Unassembled WGS sequence"/>
</dbReference>
<organism evidence="2 3">
    <name type="scientific">Liparis tanakae</name>
    <name type="common">Tanaka's snailfish</name>
    <dbReference type="NCBI Taxonomy" id="230148"/>
    <lineage>
        <taxon>Eukaryota</taxon>
        <taxon>Metazoa</taxon>
        <taxon>Chordata</taxon>
        <taxon>Craniata</taxon>
        <taxon>Vertebrata</taxon>
        <taxon>Euteleostomi</taxon>
        <taxon>Actinopterygii</taxon>
        <taxon>Neopterygii</taxon>
        <taxon>Teleostei</taxon>
        <taxon>Neoteleostei</taxon>
        <taxon>Acanthomorphata</taxon>
        <taxon>Eupercaria</taxon>
        <taxon>Perciformes</taxon>
        <taxon>Cottioidei</taxon>
        <taxon>Cottales</taxon>
        <taxon>Liparidae</taxon>
        <taxon>Liparis</taxon>
    </lineage>
</organism>